<dbReference type="InterPro" id="IPR033131">
    <property type="entry name" value="Pectinesterase_Asp_AS"/>
</dbReference>
<dbReference type="KEGG" id="psoj:PHYSODRAFT_262481"/>
<dbReference type="PANTHER" id="PTHR31321">
    <property type="entry name" value="ACYL-COA THIOESTER HYDROLASE YBHC-RELATED"/>
    <property type="match status" value="1"/>
</dbReference>
<feature type="non-terminal residue" evidence="11">
    <location>
        <position position="261"/>
    </location>
</feature>
<name>G4ZHG6_PHYSP</name>
<organism evidence="11 12">
    <name type="scientific">Phytophthora sojae (strain P6497)</name>
    <name type="common">Soybean stem and root rot agent</name>
    <name type="synonym">Phytophthora megasperma f. sp. glycines</name>
    <dbReference type="NCBI Taxonomy" id="1094619"/>
    <lineage>
        <taxon>Eukaryota</taxon>
        <taxon>Sar</taxon>
        <taxon>Stramenopiles</taxon>
        <taxon>Oomycota</taxon>
        <taxon>Peronosporomycetes</taxon>
        <taxon>Peronosporales</taxon>
        <taxon>Peronosporaceae</taxon>
        <taxon>Phytophthora</taxon>
    </lineage>
</organism>
<dbReference type="InterPro" id="IPR012334">
    <property type="entry name" value="Pectin_lyas_fold"/>
</dbReference>
<keyword evidence="9" id="KW-0812">Transmembrane</keyword>
<evidence type="ECO:0000256" key="5">
    <source>
        <dbReference type="ARBA" id="ARBA00023085"/>
    </source>
</evidence>
<evidence type="ECO:0000313" key="11">
    <source>
        <dbReference type="EMBL" id="EGZ17636.1"/>
    </source>
</evidence>
<evidence type="ECO:0000259" key="10">
    <source>
        <dbReference type="Pfam" id="PF01095"/>
    </source>
</evidence>
<evidence type="ECO:0000256" key="2">
    <source>
        <dbReference type="ARBA" id="ARBA00008891"/>
    </source>
</evidence>
<evidence type="ECO:0000256" key="6">
    <source>
        <dbReference type="ARBA" id="ARBA00047928"/>
    </source>
</evidence>
<evidence type="ECO:0000256" key="9">
    <source>
        <dbReference type="SAM" id="Phobius"/>
    </source>
</evidence>
<evidence type="ECO:0000256" key="4">
    <source>
        <dbReference type="ARBA" id="ARBA00022801"/>
    </source>
</evidence>
<evidence type="ECO:0000313" key="12">
    <source>
        <dbReference type="Proteomes" id="UP000002640"/>
    </source>
</evidence>
<accession>G4ZHG6</accession>
<feature type="transmembrane region" description="Helical" evidence="9">
    <location>
        <begin position="81"/>
        <end position="98"/>
    </location>
</feature>
<dbReference type="PROSITE" id="PS00503">
    <property type="entry name" value="PECTINESTERASE_2"/>
    <property type="match status" value="1"/>
</dbReference>
<dbReference type="SMR" id="G4ZHG6"/>
<dbReference type="EC" id="3.1.1.11" evidence="3 8"/>
<dbReference type="AlphaFoldDB" id="G4ZHG6"/>
<dbReference type="STRING" id="1094619.G4ZHG6"/>
<dbReference type="GO" id="GO:0045490">
    <property type="term" value="P:pectin catabolic process"/>
    <property type="evidence" value="ECO:0007669"/>
    <property type="project" value="UniProtKB-UniRule"/>
</dbReference>
<keyword evidence="9" id="KW-1133">Transmembrane helix</keyword>
<keyword evidence="9" id="KW-0472">Membrane</keyword>
<gene>
    <name evidence="11" type="ORF">PHYSODRAFT_262481</name>
</gene>
<dbReference type="GO" id="GO:0042545">
    <property type="term" value="P:cell wall modification"/>
    <property type="evidence" value="ECO:0007669"/>
    <property type="project" value="UniProtKB-UniRule"/>
</dbReference>
<dbReference type="InParanoid" id="G4ZHG6"/>
<protein>
    <recommendedName>
        <fullName evidence="3 8">Pectinesterase</fullName>
        <ecNumber evidence="3 8">3.1.1.11</ecNumber>
    </recommendedName>
</protein>
<comment type="pathway">
    <text evidence="1 8">Glycan metabolism; pectin degradation; 2-dehydro-3-deoxy-D-gluconate from pectin: step 1/5.</text>
</comment>
<comment type="similarity">
    <text evidence="2">Belongs to the pectinesterase family.</text>
</comment>
<evidence type="ECO:0000256" key="3">
    <source>
        <dbReference type="ARBA" id="ARBA00013229"/>
    </source>
</evidence>
<evidence type="ECO:0000256" key="7">
    <source>
        <dbReference type="PROSITE-ProRule" id="PRU10040"/>
    </source>
</evidence>
<feature type="domain" description="Pectinesterase catalytic" evidence="10">
    <location>
        <begin position="37"/>
        <end position="239"/>
    </location>
</feature>
<evidence type="ECO:0000256" key="8">
    <source>
        <dbReference type="RuleBase" id="RU000589"/>
    </source>
</evidence>
<dbReference type="Proteomes" id="UP000002640">
    <property type="component" value="Unassembled WGS sequence"/>
</dbReference>
<sequence length="261" mass="28690">QVIIPKLNGSLVVQGYTSDTTSYAANEDIPPTIYQHRNELTTTLRLGTDNVKVYNLNVANMAGKIERGGQALAVSVVTTNSGVYACAIIWVIMLKLLFYQDTLYANKGANLYAKSYISGAIDFIFGQVANAWFESCDIVALDEGHFTANGRNSDTNPSTFVFNNARVSGLAAPGTVYLGRPWQPYARVIFQNSELSEVINPAGWELWEDNNTANVYFRECNNSGVGAATEKRVDFSGMLAKPVTIAEVLGEKFKSEWWVDT</sequence>
<keyword evidence="12" id="KW-1185">Reference proteome</keyword>
<reference evidence="11 12" key="1">
    <citation type="journal article" date="2006" name="Science">
        <title>Phytophthora genome sequences uncover evolutionary origins and mechanisms of pathogenesis.</title>
        <authorList>
            <person name="Tyler B.M."/>
            <person name="Tripathy S."/>
            <person name="Zhang X."/>
            <person name="Dehal P."/>
            <person name="Jiang R.H."/>
            <person name="Aerts A."/>
            <person name="Arredondo F.D."/>
            <person name="Baxter L."/>
            <person name="Bensasson D."/>
            <person name="Beynon J.L."/>
            <person name="Chapman J."/>
            <person name="Damasceno C.M."/>
            <person name="Dorrance A.E."/>
            <person name="Dou D."/>
            <person name="Dickerman A.W."/>
            <person name="Dubchak I.L."/>
            <person name="Garbelotto M."/>
            <person name="Gijzen M."/>
            <person name="Gordon S.G."/>
            <person name="Govers F."/>
            <person name="Grunwald N.J."/>
            <person name="Huang W."/>
            <person name="Ivors K.L."/>
            <person name="Jones R.W."/>
            <person name="Kamoun S."/>
            <person name="Krampis K."/>
            <person name="Lamour K.H."/>
            <person name="Lee M.K."/>
            <person name="McDonald W.H."/>
            <person name="Medina M."/>
            <person name="Meijer H.J."/>
            <person name="Nordberg E.K."/>
            <person name="Maclean D.J."/>
            <person name="Ospina-Giraldo M.D."/>
            <person name="Morris P.F."/>
            <person name="Phuntumart V."/>
            <person name="Putnam N.H."/>
            <person name="Rash S."/>
            <person name="Rose J.K."/>
            <person name="Sakihama Y."/>
            <person name="Salamov A.A."/>
            <person name="Savidor A."/>
            <person name="Scheuring C.F."/>
            <person name="Smith B.M."/>
            <person name="Sobral B.W."/>
            <person name="Terry A."/>
            <person name="Torto-Alalibo T.A."/>
            <person name="Win J."/>
            <person name="Xu Z."/>
            <person name="Zhang H."/>
            <person name="Grigoriev I.V."/>
            <person name="Rokhsar D.S."/>
            <person name="Boore J.L."/>
        </authorList>
    </citation>
    <scope>NUCLEOTIDE SEQUENCE [LARGE SCALE GENOMIC DNA]</scope>
    <source>
        <strain evidence="11 12">P6497</strain>
    </source>
</reference>
<feature type="non-terminal residue" evidence="11">
    <location>
        <position position="1"/>
    </location>
</feature>
<dbReference type="PANTHER" id="PTHR31321:SF57">
    <property type="entry name" value="PECTINESTERASE 53-RELATED"/>
    <property type="match status" value="1"/>
</dbReference>
<dbReference type="RefSeq" id="XP_009526694.1">
    <property type="nucleotide sequence ID" value="XM_009528399.1"/>
</dbReference>
<comment type="catalytic activity">
    <reaction evidence="6 8">
        <text>[(1-&gt;4)-alpha-D-galacturonosyl methyl ester](n) + n H2O = [(1-&gt;4)-alpha-D-galacturonosyl](n) + n methanol + n H(+)</text>
        <dbReference type="Rhea" id="RHEA:22380"/>
        <dbReference type="Rhea" id="RHEA-COMP:14570"/>
        <dbReference type="Rhea" id="RHEA-COMP:14573"/>
        <dbReference type="ChEBI" id="CHEBI:15377"/>
        <dbReference type="ChEBI" id="CHEBI:15378"/>
        <dbReference type="ChEBI" id="CHEBI:17790"/>
        <dbReference type="ChEBI" id="CHEBI:140522"/>
        <dbReference type="ChEBI" id="CHEBI:140523"/>
        <dbReference type="EC" id="3.1.1.11"/>
    </reaction>
</comment>
<dbReference type="UniPathway" id="UPA00545">
    <property type="reaction ID" value="UER00823"/>
</dbReference>
<dbReference type="SUPFAM" id="SSF51126">
    <property type="entry name" value="Pectin lyase-like"/>
    <property type="match status" value="1"/>
</dbReference>
<dbReference type="EMBL" id="JH159154">
    <property type="protein sequence ID" value="EGZ17636.1"/>
    <property type="molecule type" value="Genomic_DNA"/>
</dbReference>
<dbReference type="GO" id="GO:0030599">
    <property type="term" value="F:pectinesterase activity"/>
    <property type="evidence" value="ECO:0007669"/>
    <property type="project" value="UniProtKB-UniRule"/>
</dbReference>
<evidence type="ECO:0000256" key="1">
    <source>
        <dbReference type="ARBA" id="ARBA00005184"/>
    </source>
</evidence>
<feature type="active site" evidence="7">
    <location>
        <position position="122"/>
    </location>
</feature>
<proteinExistence type="inferred from homology"/>
<dbReference type="Gene3D" id="2.160.20.10">
    <property type="entry name" value="Single-stranded right-handed beta-helix, Pectin lyase-like"/>
    <property type="match status" value="1"/>
</dbReference>
<keyword evidence="4 8" id="KW-0378">Hydrolase</keyword>
<dbReference type="GeneID" id="20639386"/>
<keyword evidence="5 8" id="KW-0063">Aspartyl esterase</keyword>
<dbReference type="Pfam" id="PF01095">
    <property type="entry name" value="Pectinesterase"/>
    <property type="match status" value="1"/>
</dbReference>
<dbReference type="InterPro" id="IPR000070">
    <property type="entry name" value="Pectinesterase_cat"/>
</dbReference>
<dbReference type="InterPro" id="IPR011050">
    <property type="entry name" value="Pectin_lyase_fold/virulence"/>
</dbReference>